<sequence length="175" mass="19857">MASRRRPTAAISSRMCSVAVSNRALVAEAAEPEAAGVVGNQKEPINSVRGILFHRLVLLRPPSQRRWRQQQKPVFRIPCTPHLVVSLCSSDIMNEDATSFLQGLRYRWSIHCVHQWEQAPYPPCDTNRSHRPKRTLVEPGALHVDISLDSKAVRKERAREAAEMAREREMKGNMI</sequence>
<protein>
    <submittedName>
        <fullName evidence="1">Uncharacterized protein</fullName>
    </submittedName>
</protein>
<dbReference type="EMBL" id="JANPWB010000006">
    <property type="protein sequence ID" value="KAJ1182531.1"/>
    <property type="molecule type" value="Genomic_DNA"/>
</dbReference>
<dbReference type="AlphaFoldDB" id="A0AAV7U2C8"/>
<organism evidence="1 2">
    <name type="scientific">Pleurodeles waltl</name>
    <name type="common">Iberian ribbed newt</name>
    <dbReference type="NCBI Taxonomy" id="8319"/>
    <lineage>
        <taxon>Eukaryota</taxon>
        <taxon>Metazoa</taxon>
        <taxon>Chordata</taxon>
        <taxon>Craniata</taxon>
        <taxon>Vertebrata</taxon>
        <taxon>Euteleostomi</taxon>
        <taxon>Amphibia</taxon>
        <taxon>Batrachia</taxon>
        <taxon>Caudata</taxon>
        <taxon>Salamandroidea</taxon>
        <taxon>Salamandridae</taxon>
        <taxon>Pleurodelinae</taxon>
        <taxon>Pleurodeles</taxon>
    </lineage>
</organism>
<comment type="caution">
    <text evidence="1">The sequence shown here is derived from an EMBL/GenBank/DDBJ whole genome shotgun (WGS) entry which is preliminary data.</text>
</comment>
<accession>A0AAV7U2C8</accession>
<proteinExistence type="predicted"/>
<evidence type="ECO:0000313" key="1">
    <source>
        <dbReference type="EMBL" id="KAJ1182531.1"/>
    </source>
</evidence>
<name>A0AAV7U2C8_PLEWA</name>
<dbReference type="Proteomes" id="UP001066276">
    <property type="component" value="Chromosome 3_2"/>
</dbReference>
<gene>
    <name evidence="1" type="ORF">NDU88_007719</name>
</gene>
<keyword evidence="2" id="KW-1185">Reference proteome</keyword>
<reference evidence="1" key="1">
    <citation type="journal article" date="2022" name="bioRxiv">
        <title>Sequencing and chromosome-scale assembly of the giantPleurodeles waltlgenome.</title>
        <authorList>
            <person name="Brown T."/>
            <person name="Elewa A."/>
            <person name="Iarovenko S."/>
            <person name="Subramanian E."/>
            <person name="Araus A.J."/>
            <person name="Petzold A."/>
            <person name="Susuki M."/>
            <person name="Suzuki K.-i.T."/>
            <person name="Hayashi T."/>
            <person name="Toyoda A."/>
            <person name="Oliveira C."/>
            <person name="Osipova E."/>
            <person name="Leigh N.D."/>
            <person name="Simon A."/>
            <person name="Yun M.H."/>
        </authorList>
    </citation>
    <scope>NUCLEOTIDE SEQUENCE</scope>
    <source>
        <strain evidence="1">20211129_DDA</strain>
        <tissue evidence="1">Liver</tissue>
    </source>
</reference>
<evidence type="ECO:0000313" key="2">
    <source>
        <dbReference type="Proteomes" id="UP001066276"/>
    </source>
</evidence>